<organism evidence="3 4">
    <name type="scientific">Limnothrix redekei LRLZ20PSL1</name>
    <dbReference type="NCBI Taxonomy" id="3112953"/>
    <lineage>
        <taxon>Bacteria</taxon>
        <taxon>Bacillati</taxon>
        <taxon>Cyanobacteriota</taxon>
        <taxon>Cyanophyceae</taxon>
        <taxon>Pseudanabaenales</taxon>
        <taxon>Pseudanabaenaceae</taxon>
        <taxon>Limnothrix</taxon>
    </lineage>
</organism>
<proteinExistence type="inferred from homology"/>
<comment type="similarity">
    <text evidence="1">Belongs to the ComF/GntX family.</text>
</comment>
<evidence type="ECO:0000313" key="4">
    <source>
        <dbReference type="Proteomes" id="UP001604335"/>
    </source>
</evidence>
<feature type="region of interest" description="Disordered" evidence="2">
    <location>
        <begin position="241"/>
        <end position="264"/>
    </location>
</feature>
<protein>
    <submittedName>
        <fullName evidence="3">ComF family protein</fullName>
    </submittedName>
</protein>
<evidence type="ECO:0000256" key="2">
    <source>
        <dbReference type="SAM" id="MobiDB-lite"/>
    </source>
</evidence>
<dbReference type="SUPFAM" id="SSF53271">
    <property type="entry name" value="PRTase-like"/>
    <property type="match status" value="1"/>
</dbReference>
<dbReference type="CDD" id="cd06223">
    <property type="entry name" value="PRTases_typeI"/>
    <property type="match status" value="1"/>
</dbReference>
<dbReference type="Proteomes" id="UP001604335">
    <property type="component" value="Unassembled WGS sequence"/>
</dbReference>
<evidence type="ECO:0000256" key="1">
    <source>
        <dbReference type="ARBA" id="ARBA00008007"/>
    </source>
</evidence>
<dbReference type="InterPro" id="IPR051910">
    <property type="entry name" value="ComF/GntX_DNA_util-trans"/>
</dbReference>
<dbReference type="InterPro" id="IPR000836">
    <property type="entry name" value="PRTase_dom"/>
</dbReference>
<comment type="caution">
    <text evidence="3">The sequence shown here is derived from an EMBL/GenBank/DDBJ whole genome shotgun (WGS) entry which is preliminary data.</text>
</comment>
<accession>A0ABW7C9Q7</accession>
<dbReference type="PANTHER" id="PTHR47505:SF1">
    <property type="entry name" value="DNA UTILIZATION PROTEIN YHGH"/>
    <property type="match status" value="1"/>
</dbReference>
<sequence length="264" mass="28689">MAKSWVSRSIEALSDLVWQRSCELCDRPAKHQGLCLACDRRLLASQLPLEQRWGRLPSALVSSAPLFLAWGLYDGSLKRAIAALKYEGHPKLAATLGQGLGRLWLAPGTDRAIATPWQQLDQAAPWVIPIPLHESRLQKRGFNQAELLAKHFCDVTGHRLIPNGLQRIRDTQAQFGLGQGDRAANVQGAFALGPGLGQQRPRSVILLDDIYTSGATVQAASNSLRAGGWTVAAVVVVARSAQRPAPGTHPPTRSTPTRPKRRDS</sequence>
<evidence type="ECO:0000313" key="3">
    <source>
        <dbReference type="EMBL" id="MFG3816860.1"/>
    </source>
</evidence>
<dbReference type="Gene3D" id="3.40.50.2020">
    <property type="match status" value="1"/>
</dbReference>
<gene>
    <name evidence="3" type="ORF">VPK24_04355</name>
</gene>
<dbReference type="EMBL" id="JAZAQF010000022">
    <property type="protein sequence ID" value="MFG3816860.1"/>
    <property type="molecule type" value="Genomic_DNA"/>
</dbReference>
<dbReference type="PANTHER" id="PTHR47505">
    <property type="entry name" value="DNA UTILIZATION PROTEIN YHGH"/>
    <property type="match status" value="1"/>
</dbReference>
<keyword evidence="4" id="KW-1185">Reference proteome</keyword>
<name>A0ABW7C9Q7_9CYAN</name>
<dbReference type="InterPro" id="IPR029057">
    <property type="entry name" value="PRTase-like"/>
</dbReference>
<reference evidence="4" key="1">
    <citation type="journal article" date="2024" name="Algal Res.">
        <title>Biochemical, toxicological and genomic investigation of a high-biomass producing Limnothrix strain isolated from Italian shallow drinking water reservoir.</title>
        <authorList>
            <person name="Simonazzi M."/>
            <person name="Shishido T.K."/>
            <person name="Delbaje E."/>
            <person name="Wahlsten M."/>
            <person name="Fewer D.P."/>
            <person name="Sivonen K."/>
            <person name="Pezzolesi L."/>
            <person name="Pistocchi R."/>
        </authorList>
    </citation>
    <scope>NUCLEOTIDE SEQUENCE [LARGE SCALE GENOMIC DNA]</scope>
    <source>
        <strain evidence="4">LRLZ20PSL1</strain>
    </source>
</reference>